<reference evidence="9 10" key="1">
    <citation type="journal article" date="2019" name="Nat. Ecol. Evol.">
        <title>Megaphylogeny resolves global patterns of mushroom evolution.</title>
        <authorList>
            <person name="Varga T."/>
            <person name="Krizsan K."/>
            <person name="Foldi C."/>
            <person name="Dima B."/>
            <person name="Sanchez-Garcia M."/>
            <person name="Sanchez-Ramirez S."/>
            <person name="Szollosi G.J."/>
            <person name="Szarkandi J.G."/>
            <person name="Papp V."/>
            <person name="Albert L."/>
            <person name="Andreopoulos W."/>
            <person name="Angelini C."/>
            <person name="Antonin V."/>
            <person name="Barry K.W."/>
            <person name="Bougher N.L."/>
            <person name="Buchanan P."/>
            <person name="Buyck B."/>
            <person name="Bense V."/>
            <person name="Catcheside P."/>
            <person name="Chovatia M."/>
            <person name="Cooper J."/>
            <person name="Damon W."/>
            <person name="Desjardin D."/>
            <person name="Finy P."/>
            <person name="Geml J."/>
            <person name="Haridas S."/>
            <person name="Hughes K."/>
            <person name="Justo A."/>
            <person name="Karasinski D."/>
            <person name="Kautmanova I."/>
            <person name="Kiss B."/>
            <person name="Kocsube S."/>
            <person name="Kotiranta H."/>
            <person name="LaButti K.M."/>
            <person name="Lechner B.E."/>
            <person name="Liimatainen K."/>
            <person name="Lipzen A."/>
            <person name="Lukacs Z."/>
            <person name="Mihaltcheva S."/>
            <person name="Morgado L.N."/>
            <person name="Niskanen T."/>
            <person name="Noordeloos M.E."/>
            <person name="Ohm R.A."/>
            <person name="Ortiz-Santana B."/>
            <person name="Ovrebo C."/>
            <person name="Racz N."/>
            <person name="Riley R."/>
            <person name="Savchenko A."/>
            <person name="Shiryaev A."/>
            <person name="Soop K."/>
            <person name="Spirin V."/>
            <person name="Szebenyi C."/>
            <person name="Tomsovsky M."/>
            <person name="Tulloss R.E."/>
            <person name="Uehling J."/>
            <person name="Grigoriev I.V."/>
            <person name="Vagvolgyi C."/>
            <person name="Papp T."/>
            <person name="Martin F.M."/>
            <person name="Miettinen O."/>
            <person name="Hibbett D.S."/>
            <person name="Nagy L.G."/>
        </authorList>
    </citation>
    <scope>NUCLEOTIDE SEQUENCE [LARGE SCALE GENOMIC DNA]</scope>
    <source>
        <strain evidence="9 10">CBS 962.96</strain>
    </source>
</reference>
<proteinExistence type="inferred from homology"/>
<dbReference type="GO" id="GO:0017119">
    <property type="term" value="C:Golgi transport complex"/>
    <property type="evidence" value="ECO:0007669"/>
    <property type="project" value="InterPro"/>
</dbReference>
<dbReference type="GO" id="GO:0015031">
    <property type="term" value="P:protein transport"/>
    <property type="evidence" value="ECO:0007669"/>
    <property type="project" value="UniProtKB-KW"/>
</dbReference>
<keyword evidence="7" id="KW-0472">Membrane</keyword>
<dbReference type="EMBL" id="ML179203">
    <property type="protein sequence ID" value="THU95280.1"/>
    <property type="molecule type" value="Genomic_DNA"/>
</dbReference>
<dbReference type="Proteomes" id="UP000297245">
    <property type="component" value="Unassembled WGS sequence"/>
</dbReference>
<protein>
    <recommendedName>
        <fullName evidence="3">Conserved oligomeric Golgi complex subunit 8</fullName>
    </recommendedName>
    <alternativeName>
        <fullName evidence="8">Component of oligomeric Golgi complex 8</fullName>
    </alternativeName>
</protein>
<keyword evidence="10" id="KW-1185">Reference proteome</keyword>
<evidence type="ECO:0000256" key="4">
    <source>
        <dbReference type="ARBA" id="ARBA00022448"/>
    </source>
</evidence>
<evidence type="ECO:0000256" key="2">
    <source>
        <dbReference type="ARBA" id="ARBA00006419"/>
    </source>
</evidence>
<gene>
    <name evidence="9" type="ORF">K435DRAFT_859666</name>
</gene>
<comment type="subcellular location">
    <subcellularLocation>
        <location evidence="1">Golgi apparatus membrane</location>
        <topology evidence="1">Peripheral membrane protein</topology>
    </subcellularLocation>
</comment>
<evidence type="ECO:0000256" key="8">
    <source>
        <dbReference type="ARBA" id="ARBA00031347"/>
    </source>
</evidence>
<keyword evidence="4" id="KW-0813">Transport</keyword>
<dbReference type="OrthoDB" id="1661054at2759"/>
<sequence length="278" mass="30644">MAETTFASSDILDPQDTTTLADLFSSSVKTQASQAYLNHLTTLDLEILTAEPSALQTQSHHLTSSLTSLTHTSYPAFISLHDTTTALTSSLDSFCSSLGSLINDSLPALEEASSSWRDRTDTVLNERRKARVVLEQHDKIRDLLDIPLLIDTCVRNGYFSEALSLANHAKSVTASYSTTSDKTPLILTSVLSEVHNSMNHMLVSLLSTLHEPNRKLPALWKAVNFLRKMDAFKAPIVEPGEKDKYVDLEEELALAFLSGRELCLSDDEENEEGSRSLS</sequence>
<evidence type="ECO:0000256" key="5">
    <source>
        <dbReference type="ARBA" id="ARBA00022927"/>
    </source>
</evidence>
<name>A0A4S8M082_DENBC</name>
<keyword evidence="6" id="KW-0333">Golgi apparatus</keyword>
<evidence type="ECO:0000313" key="10">
    <source>
        <dbReference type="Proteomes" id="UP000297245"/>
    </source>
</evidence>
<evidence type="ECO:0000256" key="3">
    <source>
        <dbReference type="ARBA" id="ARBA00020983"/>
    </source>
</evidence>
<dbReference type="InterPro" id="IPR007255">
    <property type="entry name" value="COG8"/>
</dbReference>
<dbReference type="PANTHER" id="PTHR21311">
    <property type="entry name" value="CONSERVED OLIGOMERIC GOLGI COMPLEX COMPONENT 8"/>
    <property type="match status" value="1"/>
</dbReference>
<accession>A0A4S8M082</accession>
<dbReference type="AlphaFoldDB" id="A0A4S8M082"/>
<dbReference type="Pfam" id="PF04124">
    <property type="entry name" value="Dor1"/>
    <property type="match status" value="1"/>
</dbReference>
<keyword evidence="5" id="KW-0653">Protein transport</keyword>
<evidence type="ECO:0000256" key="7">
    <source>
        <dbReference type="ARBA" id="ARBA00023136"/>
    </source>
</evidence>
<evidence type="ECO:0000256" key="1">
    <source>
        <dbReference type="ARBA" id="ARBA00004395"/>
    </source>
</evidence>
<evidence type="ECO:0000313" key="9">
    <source>
        <dbReference type="EMBL" id="THU95280.1"/>
    </source>
</evidence>
<dbReference type="SUPFAM" id="SSF74788">
    <property type="entry name" value="Cullin repeat-like"/>
    <property type="match status" value="1"/>
</dbReference>
<dbReference type="InterPro" id="IPR016159">
    <property type="entry name" value="Cullin_repeat-like_dom_sf"/>
</dbReference>
<evidence type="ECO:0000256" key="6">
    <source>
        <dbReference type="ARBA" id="ARBA00023034"/>
    </source>
</evidence>
<dbReference type="GO" id="GO:0006891">
    <property type="term" value="P:intra-Golgi vesicle-mediated transport"/>
    <property type="evidence" value="ECO:0007669"/>
    <property type="project" value="TreeGrafter"/>
</dbReference>
<dbReference type="GO" id="GO:0000139">
    <property type="term" value="C:Golgi membrane"/>
    <property type="evidence" value="ECO:0007669"/>
    <property type="project" value="UniProtKB-SubCell"/>
</dbReference>
<dbReference type="PANTHER" id="PTHR21311:SF0">
    <property type="entry name" value="CONSERVED OLIGOMERIC GOLGI COMPLEX SUBUNIT 8"/>
    <property type="match status" value="1"/>
</dbReference>
<comment type="similarity">
    <text evidence="2">Belongs to the COG8 family.</text>
</comment>
<organism evidence="9 10">
    <name type="scientific">Dendrothele bispora (strain CBS 962.96)</name>
    <dbReference type="NCBI Taxonomy" id="1314807"/>
    <lineage>
        <taxon>Eukaryota</taxon>
        <taxon>Fungi</taxon>
        <taxon>Dikarya</taxon>
        <taxon>Basidiomycota</taxon>
        <taxon>Agaricomycotina</taxon>
        <taxon>Agaricomycetes</taxon>
        <taxon>Agaricomycetidae</taxon>
        <taxon>Agaricales</taxon>
        <taxon>Agaricales incertae sedis</taxon>
        <taxon>Dendrothele</taxon>
    </lineage>
</organism>